<dbReference type="PROSITE" id="PS50213">
    <property type="entry name" value="FAS1"/>
    <property type="match status" value="1"/>
</dbReference>
<name>A0ABT9HN72_9SPHN</name>
<feature type="domain" description="FAS1" evidence="2">
    <location>
        <begin position="42"/>
        <end position="186"/>
    </location>
</feature>
<keyword evidence="1" id="KW-0732">Signal</keyword>
<evidence type="ECO:0000313" key="3">
    <source>
        <dbReference type="EMBL" id="MDP4574445.1"/>
    </source>
</evidence>
<gene>
    <name evidence="3" type="ORF">Q9K02_04750</name>
</gene>
<dbReference type="PANTHER" id="PTHR10900">
    <property type="entry name" value="PERIOSTIN-RELATED"/>
    <property type="match status" value="1"/>
</dbReference>
<feature type="signal peptide" evidence="1">
    <location>
        <begin position="1"/>
        <end position="31"/>
    </location>
</feature>
<organism evidence="3 4">
    <name type="scientific">Qipengyuania profundimaris</name>
    <dbReference type="NCBI Taxonomy" id="3067652"/>
    <lineage>
        <taxon>Bacteria</taxon>
        <taxon>Pseudomonadati</taxon>
        <taxon>Pseudomonadota</taxon>
        <taxon>Alphaproteobacteria</taxon>
        <taxon>Sphingomonadales</taxon>
        <taxon>Erythrobacteraceae</taxon>
        <taxon>Qipengyuania</taxon>
    </lineage>
</organism>
<dbReference type="InterPro" id="IPR036378">
    <property type="entry name" value="FAS1_dom_sf"/>
</dbReference>
<comment type="caution">
    <text evidence="3">The sequence shown here is derived from an EMBL/GenBank/DDBJ whole genome shotgun (WGS) entry which is preliminary data.</text>
</comment>
<dbReference type="SMART" id="SM00554">
    <property type="entry name" value="FAS1"/>
    <property type="match status" value="1"/>
</dbReference>
<dbReference type="InterPro" id="IPR050904">
    <property type="entry name" value="Adhesion/Biosynth-related"/>
</dbReference>
<evidence type="ECO:0000259" key="2">
    <source>
        <dbReference type="PROSITE" id="PS50213"/>
    </source>
</evidence>
<accession>A0ABT9HN72</accession>
<dbReference type="RefSeq" id="WP_305931856.1">
    <property type="nucleotide sequence ID" value="NZ_JAVAIM010000001.1"/>
</dbReference>
<protein>
    <submittedName>
        <fullName evidence="3">Fasciclin domain-containing protein</fullName>
    </submittedName>
</protein>
<dbReference type="Pfam" id="PF02469">
    <property type="entry name" value="Fasciclin"/>
    <property type="match status" value="1"/>
</dbReference>
<reference evidence="3 4" key="1">
    <citation type="submission" date="2023-08" db="EMBL/GenBank/DDBJ databases">
        <title>genomic of G39.</title>
        <authorList>
            <person name="Wang Y."/>
        </authorList>
    </citation>
    <scope>NUCLEOTIDE SEQUENCE [LARGE SCALE GENOMIC DNA]</scope>
    <source>
        <strain evidence="3 4">G39</strain>
    </source>
</reference>
<dbReference type="SUPFAM" id="SSF82153">
    <property type="entry name" value="FAS1 domain"/>
    <property type="match status" value="1"/>
</dbReference>
<evidence type="ECO:0000313" key="4">
    <source>
        <dbReference type="Proteomes" id="UP001240639"/>
    </source>
</evidence>
<dbReference type="EMBL" id="JAVAIM010000001">
    <property type="protein sequence ID" value="MDP4574445.1"/>
    <property type="molecule type" value="Genomic_DNA"/>
</dbReference>
<keyword evidence="4" id="KW-1185">Reference proteome</keyword>
<sequence length="189" mass="19149">MNISKKLKAAALASIAATGAFALSAGTPALADHHGMKAEQAQPNIVEAAQGTGVHTTLVAAVQAAGLVDTLTSPGPFTVFAPTDDAFAALPDGTVDTLLMPENRDQLTNILTYHVVEGRIPAAQLTQAIRQAGGTYEFETVAGETLSASFSGDNIVITDAAGGTSTVTMADVKTTNGVIHVTDGVFLAG</sequence>
<dbReference type="PANTHER" id="PTHR10900:SF77">
    <property type="entry name" value="FI19380P1"/>
    <property type="match status" value="1"/>
</dbReference>
<feature type="chain" id="PRO_5046903347" evidence="1">
    <location>
        <begin position="32"/>
        <end position="189"/>
    </location>
</feature>
<dbReference type="Proteomes" id="UP001240639">
    <property type="component" value="Unassembled WGS sequence"/>
</dbReference>
<evidence type="ECO:0000256" key="1">
    <source>
        <dbReference type="SAM" id="SignalP"/>
    </source>
</evidence>
<dbReference type="InterPro" id="IPR000782">
    <property type="entry name" value="FAS1_domain"/>
</dbReference>
<proteinExistence type="predicted"/>
<dbReference type="Gene3D" id="2.30.180.10">
    <property type="entry name" value="FAS1 domain"/>
    <property type="match status" value="1"/>
</dbReference>